<evidence type="ECO:0000313" key="3">
    <source>
        <dbReference type="Proteomes" id="UP000284407"/>
    </source>
</evidence>
<accession>A0A420DJ93</accession>
<dbReference type="NCBIfam" id="TIGR02230">
    <property type="entry name" value="ATPase_gene1"/>
    <property type="match status" value="1"/>
</dbReference>
<sequence length="97" mass="11149">MRSKNNPEPEDDPLITQIRLRRERRDRWLREGDMSVGRRLAQIGVLGWIFVAPTLAGLFLGRWIDARLGSGIFWSAPLMAIGLCLGGWTAWKWMNAR</sequence>
<reference evidence="2 3" key="1">
    <citation type="submission" date="2018-09" db="EMBL/GenBank/DDBJ databases">
        <title>Genomic Encyclopedia of Archaeal and Bacterial Type Strains, Phase II (KMG-II): from individual species to whole genera.</title>
        <authorList>
            <person name="Goeker M."/>
        </authorList>
    </citation>
    <scope>NUCLEOTIDE SEQUENCE [LARGE SCALE GENOMIC DNA]</scope>
    <source>
        <strain evidence="2 3">DSM 11458</strain>
    </source>
</reference>
<proteinExistence type="predicted"/>
<feature type="transmembrane region" description="Helical" evidence="1">
    <location>
        <begin position="72"/>
        <end position="91"/>
    </location>
</feature>
<name>A0A420DJ93_9RHOB</name>
<evidence type="ECO:0000313" key="2">
    <source>
        <dbReference type="EMBL" id="RKE94275.1"/>
    </source>
</evidence>
<organism evidence="2 3">
    <name type="scientific">Sulfitobacter guttiformis</name>
    <dbReference type="NCBI Taxonomy" id="74349"/>
    <lineage>
        <taxon>Bacteria</taxon>
        <taxon>Pseudomonadati</taxon>
        <taxon>Pseudomonadota</taxon>
        <taxon>Alphaproteobacteria</taxon>
        <taxon>Rhodobacterales</taxon>
        <taxon>Roseobacteraceae</taxon>
        <taxon>Sulfitobacter</taxon>
    </lineage>
</organism>
<dbReference type="Proteomes" id="UP000284407">
    <property type="component" value="Unassembled WGS sequence"/>
</dbReference>
<keyword evidence="1" id="KW-0472">Membrane</keyword>
<dbReference type="AlphaFoldDB" id="A0A420DJ93"/>
<comment type="caution">
    <text evidence="2">The sequence shown here is derived from an EMBL/GenBank/DDBJ whole genome shotgun (WGS) entry which is preliminary data.</text>
</comment>
<dbReference type="Pfam" id="PF09527">
    <property type="entry name" value="ATPase_gene1"/>
    <property type="match status" value="1"/>
</dbReference>
<keyword evidence="3" id="KW-1185">Reference proteome</keyword>
<dbReference type="InterPro" id="IPR032820">
    <property type="entry name" value="ATPase_put"/>
</dbReference>
<protein>
    <submittedName>
        <fullName evidence="2">ATP synthase protein I</fullName>
    </submittedName>
</protein>
<evidence type="ECO:0000256" key="1">
    <source>
        <dbReference type="SAM" id="Phobius"/>
    </source>
</evidence>
<dbReference type="EMBL" id="RAQK01000002">
    <property type="protein sequence ID" value="RKE94275.1"/>
    <property type="molecule type" value="Genomic_DNA"/>
</dbReference>
<dbReference type="OrthoDB" id="466056at2"/>
<dbReference type="RefSeq" id="WP_025061688.1">
    <property type="nucleotide sequence ID" value="NZ_RAQK01000002.1"/>
</dbReference>
<gene>
    <name evidence="2" type="ORF">C8N30_3396</name>
</gene>
<keyword evidence="1" id="KW-1133">Transmembrane helix</keyword>
<keyword evidence="1" id="KW-0812">Transmembrane</keyword>
<dbReference type="STRING" id="1443111.Z949_1082"/>
<feature type="transmembrane region" description="Helical" evidence="1">
    <location>
        <begin position="40"/>
        <end position="60"/>
    </location>
</feature>
<dbReference type="InterPro" id="IPR011744">
    <property type="entry name" value="ATPase_gene1"/>
</dbReference>